<feature type="compositionally biased region" description="Low complexity" evidence="12">
    <location>
        <begin position="276"/>
        <end position="298"/>
    </location>
</feature>
<evidence type="ECO:0000256" key="6">
    <source>
        <dbReference type="ARBA" id="ARBA00022553"/>
    </source>
</evidence>
<dbReference type="GO" id="GO:0005634">
    <property type="term" value="C:nucleus"/>
    <property type="evidence" value="ECO:0007669"/>
    <property type="project" value="UniProtKB-SubCell"/>
</dbReference>
<accession>A0A8H2ZG61</accession>
<dbReference type="Pfam" id="PF04065">
    <property type="entry name" value="Not3"/>
    <property type="match status" value="1"/>
</dbReference>
<evidence type="ECO:0000256" key="2">
    <source>
        <dbReference type="ARBA" id="ARBA00004496"/>
    </source>
</evidence>
<evidence type="ECO:0000256" key="8">
    <source>
        <dbReference type="ARBA" id="ARBA00023163"/>
    </source>
</evidence>
<dbReference type="InterPro" id="IPR007207">
    <property type="entry name" value="Not_N"/>
</dbReference>
<reference evidence="15 16" key="1">
    <citation type="submission" date="2020-05" db="EMBL/GenBank/DDBJ databases">
        <authorList>
            <person name="Casaregola S."/>
            <person name="Devillers H."/>
            <person name="Grondin C."/>
        </authorList>
    </citation>
    <scope>NUCLEOTIDE SEQUENCE [LARGE SCALE GENOMIC DNA]</scope>
    <source>
        <strain evidence="15 16">CLIB 1767</strain>
    </source>
</reference>
<keyword evidence="8 10" id="KW-0804">Transcription</keyword>
<keyword evidence="9 10" id="KW-0539">Nucleus</keyword>
<dbReference type="EMBL" id="CAEFZW010000002">
    <property type="protein sequence ID" value="CAB4253075.1"/>
    <property type="molecule type" value="Genomic_DNA"/>
</dbReference>
<proteinExistence type="inferred from homology"/>
<dbReference type="GO" id="GO:0000289">
    <property type="term" value="P:nuclear-transcribed mRNA poly(A) tail shortening"/>
    <property type="evidence" value="ECO:0007669"/>
    <property type="project" value="UniProtKB-ARBA"/>
</dbReference>
<dbReference type="GeneID" id="64856226"/>
<gene>
    <name evidence="15" type="ORF">KABA2_02S11154</name>
</gene>
<evidence type="ECO:0000313" key="16">
    <source>
        <dbReference type="Proteomes" id="UP000644660"/>
    </source>
</evidence>
<evidence type="ECO:0000256" key="1">
    <source>
        <dbReference type="ARBA" id="ARBA00004123"/>
    </source>
</evidence>
<keyword evidence="5 10" id="KW-0678">Repressor</keyword>
<evidence type="ECO:0000256" key="5">
    <source>
        <dbReference type="ARBA" id="ARBA00022491"/>
    </source>
</evidence>
<feature type="domain" description="NOT2/NOT3/NOT5 C-terminal" evidence="14">
    <location>
        <begin position="423"/>
        <end position="605"/>
    </location>
</feature>
<keyword evidence="4 10" id="KW-0963">Cytoplasm</keyword>
<dbReference type="InterPro" id="IPR007282">
    <property type="entry name" value="NOT2/3/5_C"/>
</dbReference>
<dbReference type="PANTHER" id="PTHR23326">
    <property type="entry name" value="CCR4 NOT-RELATED"/>
    <property type="match status" value="1"/>
</dbReference>
<evidence type="ECO:0000259" key="13">
    <source>
        <dbReference type="Pfam" id="PF04065"/>
    </source>
</evidence>
<evidence type="ECO:0000313" key="15">
    <source>
        <dbReference type="EMBL" id="CAB4253075.1"/>
    </source>
</evidence>
<evidence type="ECO:0000259" key="14">
    <source>
        <dbReference type="Pfam" id="PF04153"/>
    </source>
</evidence>
<dbReference type="InterPro" id="IPR040168">
    <property type="entry name" value="Not2/3/5"/>
</dbReference>
<evidence type="ECO:0000256" key="12">
    <source>
        <dbReference type="SAM" id="MobiDB-lite"/>
    </source>
</evidence>
<evidence type="ECO:0000256" key="10">
    <source>
        <dbReference type="PIRNR" id="PIRNR005290"/>
    </source>
</evidence>
<comment type="similarity">
    <text evidence="3 10">Belongs to the CNOT2/3/5 family.</text>
</comment>
<name>A0A8H2ZG61_9SACH</name>
<dbReference type="OrthoDB" id="293823at2759"/>
<protein>
    <recommendedName>
        <fullName evidence="10">General negative regulator of transcription subunit</fullName>
    </recommendedName>
</protein>
<feature type="compositionally biased region" description="Low complexity" evidence="12">
    <location>
        <begin position="480"/>
        <end position="492"/>
    </location>
</feature>
<keyword evidence="10" id="KW-0010">Activator</keyword>
<dbReference type="Gene3D" id="2.30.30.1020">
    <property type="entry name" value="CCR4-NOT complex subunit 2/3/5, C-terminal domain"/>
    <property type="match status" value="1"/>
</dbReference>
<feature type="region of interest" description="Disordered" evidence="12">
    <location>
        <begin position="276"/>
        <end position="357"/>
    </location>
</feature>
<keyword evidence="16" id="KW-1185">Reference proteome</keyword>
<feature type="compositionally biased region" description="Basic and acidic residues" evidence="12">
    <location>
        <begin position="496"/>
        <end position="505"/>
    </location>
</feature>
<dbReference type="Proteomes" id="UP000644660">
    <property type="component" value="Unassembled WGS sequence"/>
</dbReference>
<feature type="coiled-coil region" evidence="11">
    <location>
        <begin position="3"/>
        <end position="62"/>
    </location>
</feature>
<feature type="domain" description="CCR4-Not complex component Not N-terminal" evidence="13">
    <location>
        <begin position="3"/>
        <end position="229"/>
    </location>
</feature>
<keyword evidence="7 10" id="KW-0805">Transcription regulation</keyword>
<evidence type="ECO:0000256" key="9">
    <source>
        <dbReference type="ARBA" id="ARBA00023242"/>
    </source>
</evidence>
<evidence type="ECO:0000256" key="3">
    <source>
        <dbReference type="ARBA" id="ARBA00007682"/>
    </source>
</evidence>
<dbReference type="InterPro" id="IPR038635">
    <property type="entry name" value="CCR4-NOT_su2/3/5_C_sf"/>
</dbReference>
<dbReference type="InterPro" id="IPR012270">
    <property type="entry name" value="CCR4-NOT_su3/5"/>
</dbReference>
<sequence>MSQKKLNQEIDKLLKKVKEGLEEFDIIHDKFQITDPQNTSYREKLESDLKREIKKLQKHREQIKTWISKEDVKDKASILLEHRRLVENDMERFKTIEKLMKTKQFSKEALSNPDIILDPRDAHKNNQMQFIQDSLNELQKQTEIYEGQLEANNDGDGDLDEDDVSSVEFQISRHEFHIANLENILKLLQNNEMDPKKVDEFQEDITYYVENNDDPDFVEYDTLYEDMGCEVSTNGVSKTNIDDINIDESTIVATTHNNNTNTNNGTGITPVTTATTAASTKNDEPATTTATITTTTTTKSEKSPRKKKQVLKDFASNASTLSKLEAEKTTTGPTNDGSQPSTSVATSSNMKSKPEVKDQLELEFPKDKSEEIEKQLQNDIESNDAFKNPLFSEELKFWLNSKRALLQPHQDMPSTMLQQLESSLLNCPDSLDADSPYLYKKPLSLPHPTSIFFPSEPIRFTHQVEIKPITNDSKDNEHQNNISTDNNSNNNNIDEDNNRRLKKTETQTNDIYSNTSMARILTKFDLDTLFFIFYHYQGTYEQFLSARELHRNRNWVFNKVDRCWYYKEIEKLPPGMNRSEEESWRYFDYKKSWLSRRCGPGFVYKEEEFEKL</sequence>
<dbReference type="RefSeq" id="XP_041405113.1">
    <property type="nucleotide sequence ID" value="XM_041549179.1"/>
</dbReference>
<dbReference type="Pfam" id="PF04153">
    <property type="entry name" value="NOT2_3_5_C"/>
    <property type="match status" value="1"/>
</dbReference>
<feature type="region of interest" description="Disordered" evidence="12">
    <location>
        <begin position="471"/>
        <end position="505"/>
    </location>
</feature>
<evidence type="ECO:0000256" key="4">
    <source>
        <dbReference type="ARBA" id="ARBA00022490"/>
    </source>
</evidence>
<feature type="coiled-coil region" evidence="11">
    <location>
        <begin position="128"/>
        <end position="191"/>
    </location>
</feature>
<comment type="caution">
    <text evidence="15">The sequence shown here is derived from an EMBL/GenBank/DDBJ whole genome shotgun (WGS) entry which is preliminary data.</text>
</comment>
<keyword evidence="11" id="KW-0175">Coiled coil</keyword>
<evidence type="ECO:0000256" key="7">
    <source>
        <dbReference type="ARBA" id="ARBA00023015"/>
    </source>
</evidence>
<organism evidence="15 16">
    <name type="scientific">Maudiozyma barnettii</name>
    <dbReference type="NCBI Taxonomy" id="61262"/>
    <lineage>
        <taxon>Eukaryota</taxon>
        <taxon>Fungi</taxon>
        <taxon>Dikarya</taxon>
        <taxon>Ascomycota</taxon>
        <taxon>Saccharomycotina</taxon>
        <taxon>Saccharomycetes</taxon>
        <taxon>Saccharomycetales</taxon>
        <taxon>Saccharomycetaceae</taxon>
        <taxon>Maudiozyma</taxon>
    </lineage>
</organism>
<dbReference type="PIRSF" id="PIRSF005290">
    <property type="entry name" value="NOT_su_3_5"/>
    <property type="match status" value="1"/>
</dbReference>
<dbReference type="GO" id="GO:0030015">
    <property type="term" value="C:CCR4-NOT core complex"/>
    <property type="evidence" value="ECO:0007669"/>
    <property type="project" value="UniProtKB-UniRule"/>
</dbReference>
<evidence type="ECO:0000256" key="11">
    <source>
        <dbReference type="SAM" id="Coils"/>
    </source>
</evidence>
<keyword evidence="6" id="KW-0597">Phosphoprotein</keyword>
<feature type="compositionally biased region" description="Polar residues" evidence="12">
    <location>
        <begin position="329"/>
        <end position="351"/>
    </location>
</feature>
<dbReference type="GO" id="GO:0006355">
    <property type="term" value="P:regulation of DNA-templated transcription"/>
    <property type="evidence" value="ECO:0007669"/>
    <property type="project" value="InterPro"/>
</dbReference>
<dbReference type="GO" id="GO:0000932">
    <property type="term" value="C:P-body"/>
    <property type="evidence" value="ECO:0007669"/>
    <property type="project" value="UniProtKB-UniRule"/>
</dbReference>
<comment type="function">
    <text evidence="10">Acts as component of the CCR4-NOT core complex, which in the nucleus seems to be a general transcription factor, and in the cytoplasm the major mRNA deadenylase involved in mRNA turnover. The NOT protein subcomplex negatively regulates the basal and activated transcription of many genes. Preferentially affects TC-type TATA element-dependent transcription. Could directly or indirectly inhibit component(s) of the general transcription machinery.</text>
</comment>
<dbReference type="AlphaFoldDB" id="A0A8H2ZG61"/>
<comment type="subcellular location">
    <subcellularLocation>
        <location evidence="2 10">Cytoplasm</location>
    </subcellularLocation>
    <subcellularLocation>
        <location evidence="1 10">Nucleus</location>
    </subcellularLocation>
</comment>